<keyword evidence="6 7" id="KW-0472">Membrane</keyword>
<keyword evidence="3 7" id="KW-1003">Cell membrane</keyword>
<protein>
    <recommendedName>
        <fullName evidence="7">Flagellar biosynthesis protein FlhA</fullName>
    </recommendedName>
</protein>
<feature type="transmembrane region" description="Helical" evidence="7">
    <location>
        <begin position="244"/>
        <end position="266"/>
    </location>
</feature>
<dbReference type="Pfam" id="PF00771">
    <property type="entry name" value="FHIPEP"/>
    <property type="match status" value="1"/>
</dbReference>
<evidence type="ECO:0000256" key="1">
    <source>
        <dbReference type="ARBA" id="ARBA00004651"/>
    </source>
</evidence>
<dbReference type="PROSITE" id="PS00994">
    <property type="entry name" value="FHIPEP"/>
    <property type="match status" value="1"/>
</dbReference>
<feature type="transmembrane region" description="Helical" evidence="7">
    <location>
        <begin position="110"/>
        <end position="133"/>
    </location>
</feature>
<keyword evidence="7" id="KW-0813">Transport</keyword>
<dbReference type="Gene3D" id="1.10.8.540">
    <property type="entry name" value="FHIPEP family, domain 3"/>
    <property type="match status" value="1"/>
</dbReference>
<dbReference type="NCBIfam" id="TIGR01398">
    <property type="entry name" value="FlhA"/>
    <property type="match status" value="1"/>
</dbReference>
<gene>
    <name evidence="7 8" type="primary">flhA</name>
    <name evidence="8" type="ORF">FHQ18_11150</name>
</gene>
<dbReference type="InterPro" id="IPR042193">
    <property type="entry name" value="FHIPEP_3"/>
</dbReference>
<feature type="transmembrane region" description="Helical" evidence="7">
    <location>
        <begin position="278"/>
        <end position="298"/>
    </location>
</feature>
<dbReference type="InterPro" id="IPR042196">
    <property type="entry name" value="FHIPEP_4"/>
</dbReference>
<comment type="similarity">
    <text evidence="2 7">Belongs to the FHIPEP (flagella/HR/invasion proteins export pore) family.</text>
</comment>
<feature type="transmembrane region" description="Helical" evidence="7">
    <location>
        <begin position="15"/>
        <end position="33"/>
    </location>
</feature>
<evidence type="ECO:0000313" key="9">
    <source>
        <dbReference type="Proteomes" id="UP000322876"/>
    </source>
</evidence>
<keyword evidence="9" id="KW-1185">Reference proteome</keyword>
<proteinExistence type="inferred from homology"/>
<dbReference type="PANTHER" id="PTHR30161:SF1">
    <property type="entry name" value="FLAGELLAR BIOSYNTHESIS PROTEIN FLHA-RELATED"/>
    <property type="match status" value="1"/>
</dbReference>
<dbReference type="InterPro" id="IPR001712">
    <property type="entry name" value="T3SS_FHIPEP"/>
</dbReference>
<dbReference type="GO" id="GO:0044780">
    <property type="term" value="P:bacterial-type flagellum assembly"/>
    <property type="evidence" value="ECO:0007669"/>
    <property type="project" value="InterPro"/>
</dbReference>
<evidence type="ECO:0000256" key="6">
    <source>
        <dbReference type="ARBA" id="ARBA00023136"/>
    </source>
</evidence>
<dbReference type="EMBL" id="VFJB01000009">
    <property type="protein sequence ID" value="KAA0257118.1"/>
    <property type="molecule type" value="Genomic_DNA"/>
</dbReference>
<keyword evidence="7" id="KW-1005">Bacterial flagellum biogenesis</keyword>
<sequence>MAENMIMKYFKQSEMLIALAIVGILIVMILPMPALLLDFFLTLSITLAVIILLVSVYIKEPLEFSTFPSVLLIVTLFRLSLNVATTRRILLHGSEGEEAAGAVIKAFGQFVVGGNFVVGFIIFLILVIINFVVITKGSGRVAEVAARFTLDAMPGKQMSIDADLNAGLIDEQTARKRREEIQRQADFYGAMDGASKFVRGDAVAGLIITAINIVGGLIIGVAQHGMTISDAAKRFTILTVGDGLVSQIPALIVSTAAGIVVTRAGGEADLGRQLISQLFQSSKILFVAGGILFFFAIIPGMPKVSFILLAILLFGMGYMMRNVKEGVSAEAEEKEEEEAEETPEEEMVKELLDIDLMELEIGFNLIPLVDTNRGGTLLNRIKSIRRQIAMEMGFIVPPIRIRDNLQIDPNSYLVFIKGVKVASGTVYPDKYLVMNPEGDLENIDGIPTKEPAFNLDAKWVDEIEKEKAELEGMTVVDPSTVISTHLTEIIKTYAYELLGRQETQELIDRLKEKYPKLVEDLIPNILDIGLVQRVLQNLLKERVSIRNLPTILETLASYGTQNKDIEYLTEKVRTALKRQITESLLAPDGRLYVFTLAPQIEQMIAQNIQQGDDGREVVMEPTTAQKLLQQLINKTKEITEQGFNPVLVISPPIRFPFRRFVEKFVPNLYVISHNEISENVQIESLGTVEIK</sequence>
<keyword evidence="7" id="KW-1006">Bacterial flagellum protein export</keyword>
<feature type="transmembrane region" description="Helical" evidence="7">
    <location>
        <begin position="39"/>
        <end position="58"/>
    </location>
</feature>
<comment type="caution">
    <text evidence="7">Lacks conserved residue(s) required for the propagation of feature annotation.</text>
</comment>
<organism evidence="8 9">
    <name type="scientific">Deferribacter autotrophicus</name>
    <dbReference type="NCBI Taxonomy" id="500465"/>
    <lineage>
        <taxon>Bacteria</taxon>
        <taxon>Pseudomonadati</taxon>
        <taxon>Deferribacterota</taxon>
        <taxon>Deferribacteres</taxon>
        <taxon>Deferribacterales</taxon>
        <taxon>Deferribacteraceae</taxon>
        <taxon>Deferribacter</taxon>
    </lineage>
</organism>
<dbReference type="AlphaFoldDB" id="A0A5A8F667"/>
<dbReference type="GO" id="GO:0009306">
    <property type="term" value="P:protein secretion"/>
    <property type="evidence" value="ECO:0007669"/>
    <property type="project" value="InterPro"/>
</dbReference>
<evidence type="ECO:0000256" key="7">
    <source>
        <dbReference type="RuleBase" id="RU364093"/>
    </source>
</evidence>
<keyword evidence="5 7" id="KW-1133">Transmembrane helix</keyword>
<dbReference type="PRINTS" id="PR00949">
    <property type="entry name" value="TYPE3IMAPROT"/>
</dbReference>
<feature type="transmembrane region" description="Helical" evidence="7">
    <location>
        <begin position="203"/>
        <end position="224"/>
    </location>
</feature>
<name>A0A5A8F667_9BACT</name>
<comment type="function">
    <text evidence="7">Required for formation of the rod structure of the flagellar apparatus. Together with FliI and FliH, may constitute the export apparatus of flagellin.</text>
</comment>
<reference evidence="8 9" key="1">
    <citation type="submission" date="2019-06" db="EMBL/GenBank/DDBJ databases">
        <title>Genomic insights into carbon and energy metabolism of Deferribacter autotrophicus revealed new metabolic traits in the phylum Deferribacteres.</title>
        <authorList>
            <person name="Slobodkin A.I."/>
            <person name="Slobodkina G.B."/>
            <person name="Allioux M."/>
            <person name="Alain K."/>
            <person name="Jebbar M."/>
            <person name="Shadrin V."/>
            <person name="Kublanov I.V."/>
            <person name="Toshchakov S.V."/>
            <person name="Bonch-Osmolovskaya E.A."/>
        </authorList>
    </citation>
    <scope>NUCLEOTIDE SEQUENCE [LARGE SCALE GENOMIC DNA]</scope>
    <source>
        <strain evidence="8 9">SL50</strain>
    </source>
</reference>
<evidence type="ECO:0000256" key="4">
    <source>
        <dbReference type="ARBA" id="ARBA00022692"/>
    </source>
</evidence>
<dbReference type="InterPro" id="IPR025505">
    <property type="entry name" value="FHIPEP_CS"/>
</dbReference>
<evidence type="ECO:0000256" key="5">
    <source>
        <dbReference type="ARBA" id="ARBA00022989"/>
    </source>
</evidence>
<accession>A0A5A8F667</accession>
<comment type="subcellular location">
    <subcellularLocation>
        <location evidence="1 7">Cell membrane</location>
        <topology evidence="1 7">Multi-pass membrane protein</topology>
    </subcellularLocation>
</comment>
<keyword evidence="7" id="KW-0653">Protein transport</keyword>
<evidence type="ECO:0000256" key="3">
    <source>
        <dbReference type="ARBA" id="ARBA00022475"/>
    </source>
</evidence>
<dbReference type="InterPro" id="IPR042194">
    <property type="entry name" value="FHIPEP_1"/>
</dbReference>
<dbReference type="RefSeq" id="WP_149267261.1">
    <property type="nucleotide sequence ID" value="NZ_VFJB01000009.1"/>
</dbReference>
<comment type="caution">
    <text evidence="8">The sequence shown here is derived from an EMBL/GenBank/DDBJ whole genome shotgun (WGS) entry which is preliminary data.</text>
</comment>
<evidence type="ECO:0000313" key="8">
    <source>
        <dbReference type="EMBL" id="KAA0257118.1"/>
    </source>
</evidence>
<dbReference type="InterPro" id="IPR006301">
    <property type="entry name" value="FlhA"/>
</dbReference>
<dbReference type="Gene3D" id="3.40.30.60">
    <property type="entry name" value="FHIPEP family, domain 1"/>
    <property type="match status" value="1"/>
</dbReference>
<dbReference type="Gene3D" id="3.40.50.12790">
    <property type="entry name" value="FHIPEP family, domain 4"/>
    <property type="match status" value="1"/>
</dbReference>
<evidence type="ECO:0000256" key="2">
    <source>
        <dbReference type="ARBA" id="ARBA00008835"/>
    </source>
</evidence>
<dbReference type="Proteomes" id="UP000322876">
    <property type="component" value="Unassembled WGS sequence"/>
</dbReference>
<dbReference type="GO" id="GO:0005886">
    <property type="term" value="C:plasma membrane"/>
    <property type="evidence" value="ECO:0007669"/>
    <property type="project" value="UniProtKB-SubCell"/>
</dbReference>
<keyword evidence="4 7" id="KW-0812">Transmembrane</keyword>
<keyword evidence="8" id="KW-0282">Flagellum</keyword>
<keyword evidence="8" id="KW-0969">Cilium</keyword>
<dbReference type="PIRSF" id="PIRSF005419">
    <property type="entry name" value="FlhA"/>
    <property type="match status" value="1"/>
</dbReference>
<keyword evidence="8" id="KW-0966">Cell projection</keyword>
<dbReference type="OrthoDB" id="9759185at2"/>
<dbReference type="PANTHER" id="PTHR30161">
    <property type="entry name" value="FLAGELLAR EXPORT PROTEIN, MEMBRANE FLHA SUBUNIT-RELATED"/>
    <property type="match status" value="1"/>
</dbReference>